<dbReference type="Pfam" id="PF00392">
    <property type="entry name" value="GntR"/>
    <property type="match status" value="1"/>
</dbReference>
<dbReference type="InterPro" id="IPR036388">
    <property type="entry name" value="WH-like_DNA-bd_sf"/>
</dbReference>
<name>A0ABT1QT86_9GAMM</name>
<proteinExistence type="predicted"/>
<sequence length="262" mass="28825">MTDRRDGKNLTHGIVQDLGTAIVTGVYSDKRPFPTESELCEQYQVSRPVLREAVKMLTSKGLLAARPRRGTWVQSEAQWNLLDPDILGWILERKFSTRLLQEFTQVRAAIEPAAAALAAQVTEPAQLRPITLALERMRAAERGKDDPLESDIAFHVAILQATNNRFYAQFTDLIATALRFSIRATNRYKGVRQASIPDHKAVADAIIAQRPQAAAKAMSALIQEVLDLTAAAQTRPAAPRTKAPAKPAAARSAARSAPRNKR</sequence>
<dbReference type="EMBL" id="JANFQO010000010">
    <property type="protein sequence ID" value="MCQ4165503.1"/>
    <property type="molecule type" value="Genomic_DNA"/>
</dbReference>
<accession>A0ABT1QT86</accession>
<evidence type="ECO:0000313" key="7">
    <source>
        <dbReference type="Proteomes" id="UP001165498"/>
    </source>
</evidence>
<dbReference type="Gene3D" id="1.20.120.530">
    <property type="entry name" value="GntR ligand-binding domain-like"/>
    <property type="match status" value="1"/>
</dbReference>
<dbReference type="InterPro" id="IPR008920">
    <property type="entry name" value="TF_FadR/GntR_C"/>
</dbReference>
<keyword evidence="7" id="KW-1185">Reference proteome</keyword>
<dbReference type="Pfam" id="PF07729">
    <property type="entry name" value="FCD"/>
    <property type="match status" value="1"/>
</dbReference>
<feature type="region of interest" description="Disordered" evidence="4">
    <location>
        <begin position="233"/>
        <end position="262"/>
    </location>
</feature>
<keyword evidence="2" id="KW-0238">DNA-binding</keyword>
<keyword evidence="1" id="KW-0805">Transcription regulation</keyword>
<reference evidence="6" key="1">
    <citation type="submission" date="2022-07" db="EMBL/GenBank/DDBJ databases">
        <title>Tahibacter sp., a new gammaproteobacterium isolated from the silt sample collected at pig farm.</title>
        <authorList>
            <person name="Chen H."/>
        </authorList>
    </citation>
    <scope>NUCLEOTIDE SEQUENCE</scope>
    <source>
        <strain evidence="6">P2K</strain>
    </source>
</reference>
<dbReference type="Proteomes" id="UP001165498">
    <property type="component" value="Unassembled WGS sequence"/>
</dbReference>
<evidence type="ECO:0000256" key="4">
    <source>
        <dbReference type="SAM" id="MobiDB-lite"/>
    </source>
</evidence>
<dbReference type="RefSeq" id="WP_255914693.1">
    <property type="nucleotide sequence ID" value="NZ_JANFQO010000010.1"/>
</dbReference>
<protein>
    <submittedName>
        <fullName evidence="6">FadR family transcriptional regulator</fullName>
    </submittedName>
</protein>
<organism evidence="6 7">
    <name type="scientific">Tahibacter harae</name>
    <dbReference type="NCBI Taxonomy" id="2963937"/>
    <lineage>
        <taxon>Bacteria</taxon>
        <taxon>Pseudomonadati</taxon>
        <taxon>Pseudomonadota</taxon>
        <taxon>Gammaproteobacteria</taxon>
        <taxon>Lysobacterales</taxon>
        <taxon>Rhodanobacteraceae</taxon>
        <taxon>Tahibacter</taxon>
    </lineage>
</organism>
<dbReference type="PRINTS" id="PR00035">
    <property type="entry name" value="HTHGNTR"/>
</dbReference>
<dbReference type="SMART" id="SM00345">
    <property type="entry name" value="HTH_GNTR"/>
    <property type="match status" value="1"/>
</dbReference>
<dbReference type="InterPro" id="IPR036390">
    <property type="entry name" value="WH_DNA-bd_sf"/>
</dbReference>
<dbReference type="CDD" id="cd07377">
    <property type="entry name" value="WHTH_GntR"/>
    <property type="match status" value="1"/>
</dbReference>
<evidence type="ECO:0000259" key="5">
    <source>
        <dbReference type="PROSITE" id="PS50949"/>
    </source>
</evidence>
<dbReference type="Gene3D" id="1.10.10.10">
    <property type="entry name" value="Winged helix-like DNA-binding domain superfamily/Winged helix DNA-binding domain"/>
    <property type="match status" value="1"/>
</dbReference>
<dbReference type="InterPro" id="IPR011711">
    <property type="entry name" value="GntR_C"/>
</dbReference>
<feature type="domain" description="HTH gntR-type" evidence="5">
    <location>
        <begin position="8"/>
        <end position="76"/>
    </location>
</feature>
<keyword evidence="3" id="KW-0804">Transcription</keyword>
<comment type="caution">
    <text evidence="6">The sequence shown here is derived from an EMBL/GenBank/DDBJ whole genome shotgun (WGS) entry which is preliminary data.</text>
</comment>
<dbReference type="PROSITE" id="PS50949">
    <property type="entry name" value="HTH_GNTR"/>
    <property type="match status" value="1"/>
</dbReference>
<evidence type="ECO:0000256" key="3">
    <source>
        <dbReference type="ARBA" id="ARBA00023163"/>
    </source>
</evidence>
<dbReference type="PANTHER" id="PTHR43537">
    <property type="entry name" value="TRANSCRIPTIONAL REGULATOR, GNTR FAMILY"/>
    <property type="match status" value="1"/>
</dbReference>
<dbReference type="SUPFAM" id="SSF48008">
    <property type="entry name" value="GntR ligand-binding domain-like"/>
    <property type="match status" value="1"/>
</dbReference>
<evidence type="ECO:0000313" key="6">
    <source>
        <dbReference type="EMBL" id="MCQ4165503.1"/>
    </source>
</evidence>
<evidence type="ECO:0000256" key="1">
    <source>
        <dbReference type="ARBA" id="ARBA00023015"/>
    </source>
</evidence>
<dbReference type="InterPro" id="IPR000524">
    <property type="entry name" value="Tscrpt_reg_HTH_GntR"/>
</dbReference>
<dbReference type="SMART" id="SM00895">
    <property type="entry name" value="FCD"/>
    <property type="match status" value="1"/>
</dbReference>
<dbReference type="PANTHER" id="PTHR43537:SF44">
    <property type="entry name" value="GNTR FAMILY REGULATORY PROTEIN"/>
    <property type="match status" value="1"/>
</dbReference>
<gene>
    <name evidence="6" type="ORF">NM961_12365</name>
</gene>
<evidence type="ECO:0000256" key="2">
    <source>
        <dbReference type="ARBA" id="ARBA00023125"/>
    </source>
</evidence>
<dbReference type="SUPFAM" id="SSF46785">
    <property type="entry name" value="Winged helix' DNA-binding domain"/>
    <property type="match status" value="1"/>
</dbReference>